<evidence type="ECO:0000256" key="5">
    <source>
        <dbReference type="ARBA" id="ARBA00022989"/>
    </source>
</evidence>
<protein>
    <recommendedName>
        <fullName evidence="10">Protein-serine O-palmitoleoyltransferase porcupine</fullName>
        <ecNumber evidence="9">2.3.1.250</ecNumber>
    </recommendedName>
</protein>
<dbReference type="Pfam" id="PF03062">
    <property type="entry name" value="MBOAT"/>
    <property type="match status" value="1"/>
</dbReference>
<evidence type="ECO:0000256" key="9">
    <source>
        <dbReference type="ARBA" id="ARBA00038867"/>
    </source>
</evidence>
<keyword evidence="6 12" id="KW-0472">Membrane</keyword>
<dbReference type="InterPro" id="IPR004299">
    <property type="entry name" value="MBOAT_fam"/>
</dbReference>
<feature type="transmembrane region" description="Helical" evidence="12">
    <location>
        <begin position="376"/>
        <end position="397"/>
    </location>
</feature>
<dbReference type="EC" id="2.3.1.250" evidence="9"/>
<sequence length="498" mass="57759">MFHSLHPRALLCTIQQVHVGLRGMGDYRDLGLLYYDDNLDYEYQSRHQEQDLFTSYENTDYVYEDEYDYQINEDQGLRNIYNRCVYPTLFDACNYLIPLLIASIIFQSVTQSSYTPQRGFHIISAVIGLYVVQLYAAECLYLLITLITLSYLIFCVPGRYRRRLAISLLCLGVILYGERWMKPAFWHKIRGVTMIASMKAVSVVMESDTFPLPSFLEYIGYMLCPATCLFGPWVSYKDYATLYRVNQWSVRKILIALGYLTLAFALLSISNCWAEWIFPDSTWRWIVAYREALCFRTSHYFISYTSGGLALLGGFSLTTASVTKPGSVELPHSLVQVVVNWNIPMHNWLKTYVFRRSREHFGQFGAVFLTYAVSSLLHGFNFQLAAVLLSLGFYTYVEYQLRQELARAFDACIAARRCGDHKCIHKRTTANCWWVRVINILFSALAMFHLAYLGLMFDTSEQQETGYSYSHAMEKWSSLNFASHWVVLATYFAYFMIK</sequence>
<feature type="transmembrane region" description="Helical" evidence="12">
    <location>
        <begin position="164"/>
        <end position="181"/>
    </location>
</feature>
<feature type="transmembrane region" description="Helical" evidence="12">
    <location>
        <begin position="92"/>
        <end position="110"/>
    </location>
</feature>
<feature type="transmembrane region" description="Helical" evidence="12">
    <location>
        <begin position="477"/>
        <end position="497"/>
    </location>
</feature>
<evidence type="ECO:0000256" key="8">
    <source>
        <dbReference type="ARBA" id="ARBA00038269"/>
    </source>
</evidence>
<keyword evidence="3" id="KW-0879">Wnt signaling pathway</keyword>
<accession>A0ABM3GD69</accession>
<name>A0ABM3GD69_NEOLC</name>
<organism evidence="13 14">
    <name type="scientific">Neodiprion lecontei</name>
    <name type="common">Redheaded pine sawfly</name>
    <dbReference type="NCBI Taxonomy" id="441921"/>
    <lineage>
        <taxon>Eukaryota</taxon>
        <taxon>Metazoa</taxon>
        <taxon>Ecdysozoa</taxon>
        <taxon>Arthropoda</taxon>
        <taxon>Hexapoda</taxon>
        <taxon>Insecta</taxon>
        <taxon>Pterygota</taxon>
        <taxon>Neoptera</taxon>
        <taxon>Endopterygota</taxon>
        <taxon>Hymenoptera</taxon>
        <taxon>Tenthredinoidea</taxon>
        <taxon>Diprionidae</taxon>
        <taxon>Diprioninae</taxon>
        <taxon>Neodiprion</taxon>
    </lineage>
</organism>
<evidence type="ECO:0000313" key="14">
    <source>
        <dbReference type="RefSeq" id="XP_046598227.1"/>
    </source>
</evidence>
<reference evidence="14" key="1">
    <citation type="submission" date="2025-08" db="UniProtKB">
        <authorList>
            <consortium name="RefSeq"/>
        </authorList>
    </citation>
    <scope>IDENTIFICATION</scope>
    <source>
        <tissue evidence="14">Thorax and Abdomen</tissue>
    </source>
</reference>
<comment type="similarity">
    <text evidence="8">Belongs to the membrane-bound acyltransferase family. Porcupine subfamily.</text>
</comment>
<dbReference type="RefSeq" id="XP_046598227.1">
    <property type="nucleotide sequence ID" value="XM_046742271.1"/>
</dbReference>
<feature type="transmembrane region" description="Helical" evidence="12">
    <location>
        <begin position="257"/>
        <end position="278"/>
    </location>
</feature>
<evidence type="ECO:0000256" key="6">
    <source>
        <dbReference type="ARBA" id="ARBA00023136"/>
    </source>
</evidence>
<evidence type="ECO:0000256" key="2">
    <source>
        <dbReference type="ARBA" id="ARBA00022679"/>
    </source>
</evidence>
<evidence type="ECO:0000256" key="7">
    <source>
        <dbReference type="ARBA" id="ARBA00023315"/>
    </source>
</evidence>
<evidence type="ECO:0000256" key="10">
    <source>
        <dbReference type="ARBA" id="ARBA00040371"/>
    </source>
</evidence>
<dbReference type="GeneID" id="107217269"/>
<evidence type="ECO:0000256" key="4">
    <source>
        <dbReference type="ARBA" id="ARBA00022692"/>
    </source>
</evidence>
<keyword evidence="5 12" id="KW-1133">Transmembrane helix</keyword>
<feature type="transmembrane region" description="Helical" evidence="12">
    <location>
        <begin position="122"/>
        <end position="152"/>
    </location>
</feature>
<comment type="subcellular location">
    <subcellularLocation>
        <location evidence="1">Membrane</location>
        <topology evidence="1">Multi-pass membrane protein</topology>
    </subcellularLocation>
</comment>
<keyword evidence="13" id="KW-1185">Reference proteome</keyword>
<comment type="catalytic activity">
    <reaction evidence="11">
        <text>[Wnt protein]-L-serine + (9Z)-hexadecenoyl-CoA = [Wnt protein]-O-(9Z)-hexadecenoyl-L-serine + CoA</text>
        <dbReference type="Rhea" id="RHEA:45336"/>
        <dbReference type="Rhea" id="RHEA-COMP:11170"/>
        <dbReference type="Rhea" id="RHEA-COMP:11171"/>
        <dbReference type="ChEBI" id="CHEBI:29999"/>
        <dbReference type="ChEBI" id="CHEBI:57287"/>
        <dbReference type="ChEBI" id="CHEBI:61540"/>
        <dbReference type="ChEBI" id="CHEBI:85189"/>
        <dbReference type="EC" id="2.3.1.250"/>
    </reaction>
</comment>
<dbReference type="Proteomes" id="UP000829291">
    <property type="component" value="Chromosome 5"/>
</dbReference>
<evidence type="ECO:0000313" key="13">
    <source>
        <dbReference type="Proteomes" id="UP000829291"/>
    </source>
</evidence>
<dbReference type="InterPro" id="IPR049941">
    <property type="entry name" value="LPLAT_7/PORCN-like"/>
</dbReference>
<gene>
    <name evidence="14" type="primary">LOC107217269</name>
</gene>
<dbReference type="PANTHER" id="PTHR13906">
    <property type="entry name" value="PORCUPINE"/>
    <property type="match status" value="1"/>
</dbReference>
<keyword evidence="4 12" id="KW-0812">Transmembrane</keyword>
<evidence type="ECO:0000256" key="3">
    <source>
        <dbReference type="ARBA" id="ARBA00022687"/>
    </source>
</evidence>
<proteinExistence type="inferred from homology"/>
<evidence type="ECO:0000256" key="12">
    <source>
        <dbReference type="SAM" id="Phobius"/>
    </source>
</evidence>
<feature type="transmembrane region" description="Helical" evidence="12">
    <location>
        <begin position="218"/>
        <end position="236"/>
    </location>
</feature>
<evidence type="ECO:0000256" key="11">
    <source>
        <dbReference type="ARBA" id="ARBA00047978"/>
    </source>
</evidence>
<keyword evidence="2" id="KW-0808">Transferase</keyword>
<evidence type="ECO:0000256" key="1">
    <source>
        <dbReference type="ARBA" id="ARBA00004141"/>
    </source>
</evidence>
<keyword evidence="7" id="KW-0012">Acyltransferase</keyword>
<dbReference type="PANTHER" id="PTHR13906:SF12">
    <property type="entry name" value="PROTEIN-SERINE O-PALMITOLEOYLTRANSFERASE PORCUPINE"/>
    <property type="match status" value="1"/>
</dbReference>
<feature type="transmembrane region" description="Helical" evidence="12">
    <location>
        <begin position="433"/>
        <end position="457"/>
    </location>
</feature>